<name>A0AA39XTA2_9PEZI</name>
<comment type="caution">
    <text evidence="2">The sequence shown here is derived from an EMBL/GenBank/DDBJ whole genome shotgun (WGS) entry which is preliminary data.</text>
</comment>
<reference evidence="2" key="1">
    <citation type="submission" date="2023-06" db="EMBL/GenBank/DDBJ databases">
        <title>Genome-scale phylogeny and comparative genomics of the fungal order Sordariales.</title>
        <authorList>
            <consortium name="Lawrence Berkeley National Laboratory"/>
            <person name="Hensen N."/>
            <person name="Bonometti L."/>
            <person name="Westerberg I."/>
            <person name="Brannstrom I.O."/>
            <person name="Guillou S."/>
            <person name="Cros-Aarteil S."/>
            <person name="Calhoun S."/>
            <person name="Haridas S."/>
            <person name="Kuo A."/>
            <person name="Mondo S."/>
            <person name="Pangilinan J."/>
            <person name="Riley R."/>
            <person name="Labutti K."/>
            <person name="Andreopoulos B."/>
            <person name="Lipzen A."/>
            <person name="Chen C."/>
            <person name="Yanf M."/>
            <person name="Daum C."/>
            <person name="Ng V."/>
            <person name="Clum A."/>
            <person name="Steindorff A."/>
            <person name="Ohm R."/>
            <person name="Martin F."/>
            <person name="Silar P."/>
            <person name="Natvig D."/>
            <person name="Lalanne C."/>
            <person name="Gautier V."/>
            <person name="Ament-Velasquez S.L."/>
            <person name="Kruys A."/>
            <person name="Hutchinson M.I."/>
            <person name="Powell A.J."/>
            <person name="Barry K."/>
            <person name="Miller A.N."/>
            <person name="Grigoriev I.V."/>
            <person name="Debuchy R."/>
            <person name="Gladieux P."/>
            <person name="Thoren M.H."/>
            <person name="Johannesson H."/>
        </authorList>
    </citation>
    <scope>NUCLEOTIDE SEQUENCE</scope>
    <source>
        <strain evidence="2">SMH2532-1</strain>
    </source>
</reference>
<dbReference type="AlphaFoldDB" id="A0AA39XTA2"/>
<dbReference type="EMBL" id="JAULSV010000007">
    <property type="protein sequence ID" value="KAK0638700.1"/>
    <property type="molecule type" value="Genomic_DNA"/>
</dbReference>
<dbReference type="Proteomes" id="UP001174936">
    <property type="component" value="Unassembled WGS sequence"/>
</dbReference>
<protein>
    <submittedName>
        <fullName evidence="2">Uncharacterized protein</fullName>
    </submittedName>
</protein>
<evidence type="ECO:0000313" key="2">
    <source>
        <dbReference type="EMBL" id="KAK0638700.1"/>
    </source>
</evidence>
<gene>
    <name evidence="2" type="ORF">B0T16DRAFT_338049</name>
</gene>
<accession>A0AA39XTA2</accession>
<evidence type="ECO:0000313" key="3">
    <source>
        <dbReference type="Proteomes" id="UP001174936"/>
    </source>
</evidence>
<organism evidence="2 3">
    <name type="scientific">Cercophora newfieldiana</name>
    <dbReference type="NCBI Taxonomy" id="92897"/>
    <lineage>
        <taxon>Eukaryota</taxon>
        <taxon>Fungi</taxon>
        <taxon>Dikarya</taxon>
        <taxon>Ascomycota</taxon>
        <taxon>Pezizomycotina</taxon>
        <taxon>Sordariomycetes</taxon>
        <taxon>Sordariomycetidae</taxon>
        <taxon>Sordariales</taxon>
        <taxon>Lasiosphaeriaceae</taxon>
        <taxon>Cercophora</taxon>
    </lineage>
</organism>
<feature type="compositionally biased region" description="Basic and acidic residues" evidence="1">
    <location>
        <begin position="171"/>
        <end position="185"/>
    </location>
</feature>
<keyword evidence="3" id="KW-1185">Reference proteome</keyword>
<sequence>MVNYRIVAFAGLAAALPLNINLGAYSPALVVGDGEISFGGRQDVAGLIGALEGAAVSAASGVASASAPAAEAPAAANVRPQAAPVNVEAAAVDPALAQQAQQIAALQGIAKEIAPREDETTKAKRDLAGFDRALRYAEAALTKGPDIQLGTGAEGSGVGIIVDNQPTAQREGGRAERRDVDESSTPRRRAKVTTMYVRRGVPAGESALHHDHSFHLTPWRGMSLSFPALQGSSEVPVPEVTLPVAEAPASRTRRDVLDEVNLNVDGNAGLTMTFVEEVDGDEE</sequence>
<evidence type="ECO:0000256" key="1">
    <source>
        <dbReference type="SAM" id="MobiDB-lite"/>
    </source>
</evidence>
<proteinExistence type="predicted"/>
<feature type="region of interest" description="Disordered" evidence="1">
    <location>
        <begin position="164"/>
        <end position="189"/>
    </location>
</feature>